<evidence type="ECO:0000313" key="8">
    <source>
        <dbReference type="EMBL" id="KMS95972.1"/>
    </source>
</evidence>
<keyword evidence="9" id="KW-1185">Reference proteome</keyword>
<keyword evidence="3" id="KW-0238">DNA-binding</keyword>
<dbReference type="Gene3D" id="3.30.730.10">
    <property type="entry name" value="AP2/ERF domain"/>
    <property type="match status" value="1"/>
</dbReference>
<keyword evidence="5" id="KW-0539">Nucleus</keyword>
<dbReference type="GO" id="GO:0003677">
    <property type="term" value="F:DNA binding"/>
    <property type="evidence" value="ECO:0007669"/>
    <property type="project" value="UniProtKB-KW"/>
</dbReference>
<protein>
    <recommendedName>
        <fullName evidence="7">AP2/ERF domain-containing protein</fullName>
    </recommendedName>
</protein>
<dbReference type="SUPFAM" id="SSF54171">
    <property type="entry name" value="DNA-binding domain"/>
    <property type="match status" value="1"/>
</dbReference>
<dbReference type="InterPro" id="IPR036955">
    <property type="entry name" value="AP2/ERF_dom_sf"/>
</dbReference>
<dbReference type="InterPro" id="IPR016177">
    <property type="entry name" value="DNA-bd_dom_sf"/>
</dbReference>
<dbReference type="FunFam" id="3.30.730.10:FF:000001">
    <property type="entry name" value="Ethylene-responsive transcription factor 2"/>
    <property type="match status" value="1"/>
</dbReference>
<feature type="compositionally biased region" description="Basic residues" evidence="6">
    <location>
        <begin position="85"/>
        <end position="98"/>
    </location>
</feature>
<proteinExistence type="predicted"/>
<dbReference type="eggNOG" id="ENOG502S258">
    <property type="taxonomic scope" value="Eukaryota"/>
</dbReference>
<evidence type="ECO:0000256" key="4">
    <source>
        <dbReference type="ARBA" id="ARBA00023163"/>
    </source>
</evidence>
<evidence type="ECO:0000256" key="3">
    <source>
        <dbReference type="ARBA" id="ARBA00023125"/>
    </source>
</evidence>
<keyword evidence="2" id="KW-0805">Transcription regulation</keyword>
<comment type="subcellular location">
    <subcellularLocation>
        <location evidence="1">Nucleus</location>
    </subcellularLocation>
</comment>
<dbReference type="GO" id="GO:0003700">
    <property type="term" value="F:DNA-binding transcription factor activity"/>
    <property type="evidence" value="ECO:0007669"/>
    <property type="project" value="InterPro"/>
</dbReference>
<dbReference type="Pfam" id="PF00847">
    <property type="entry name" value="AP2"/>
    <property type="match status" value="1"/>
</dbReference>
<dbReference type="PANTHER" id="PTHR31190:SF181">
    <property type="entry name" value="OS02G0764700 PROTEIN"/>
    <property type="match status" value="1"/>
</dbReference>
<dbReference type="OMA" id="PEQEMNI"/>
<dbReference type="InterPro" id="IPR001471">
    <property type="entry name" value="AP2/ERF_dom"/>
</dbReference>
<keyword evidence="4" id="KW-0804">Transcription</keyword>
<dbReference type="PANTHER" id="PTHR31190">
    <property type="entry name" value="DNA-BINDING DOMAIN"/>
    <property type="match status" value="1"/>
</dbReference>
<dbReference type="OrthoDB" id="49610at2759"/>
<reference evidence="8 9" key="1">
    <citation type="journal article" date="2014" name="Nature">
        <title>The genome of the recently domesticated crop plant sugar beet (Beta vulgaris).</title>
        <authorList>
            <person name="Dohm J.C."/>
            <person name="Minoche A.E."/>
            <person name="Holtgrawe D."/>
            <person name="Capella-Gutierrez S."/>
            <person name="Zakrzewski F."/>
            <person name="Tafer H."/>
            <person name="Rupp O."/>
            <person name="Sorensen T.R."/>
            <person name="Stracke R."/>
            <person name="Reinhardt R."/>
            <person name="Goesmann A."/>
            <person name="Kraft T."/>
            <person name="Schulz B."/>
            <person name="Stadler P.F."/>
            <person name="Schmidt T."/>
            <person name="Gabaldon T."/>
            <person name="Lehrach H."/>
            <person name="Weisshaar B."/>
            <person name="Himmelbauer H."/>
        </authorList>
    </citation>
    <scope>NUCLEOTIDE SEQUENCE [LARGE SCALE GENOMIC DNA]</scope>
    <source>
        <tissue evidence="8">Taproot</tissue>
    </source>
</reference>
<dbReference type="GO" id="GO:0009873">
    <property type="term" value="P:ethylene-activated signaling pathway"/>
    <property type="evidence" value="ECO:0007669"/>
    <property type="project" value="InterPro"/>
</dbReference>
<dbReference type="CDD" id="cd00018">
    <property type="entry name" value="AP2"/>
    <property type="match status" value="1"/>
</dbReference>
<evidence type="ECO:0000256" key="5">
    <source>
        <dbReference type="ARBA" id="ARBA00023242"/>
    </source>
</evidence>
<dbReference type="KEGG" id="bvg:104883763"/>
<dbReference type="SMART" id="SM00380">
    <property type="entry name" value="AP2"/>
    <property type="match status" value="1"/>
</dbReference>
<sequence>MDASGNWQLLNPEQEMNIMVSALQHVISGGSNNQRPPDDGSHLVTQTLQHNQVSTTWSPPSFATSESPPTNSQIESSNSSNNVGKQRKRYSRNKYRGVRQRPWGKWASEIRDPHRAARVWLGTFETAEDAAREYDRAAVRFRGPRAKLNFCLSDYLPQLEEYNNFHNHYRNKQQTINQTNNNNNNNNNVIGTNQVPETSDFVQITDSEELEHWVNGLIDDIPSWDIPYGISRF</sequence>
<dbReference type="Gramene" id="KMS95972">
    <property type="protein sequence ID" value="KMS95972"/>
    <property type="gene ID" value="BVRB_003330"/>
</dbReference>
<feature type="compositionally biased region" description="Polar residues" evidence="6">
    <location>
        <begin position="50"/>
        <end position="75"/>
    </location>
</feature>
<dbReference type="PRINTS" id="PR00367">
    <property type="entry name" value="ETHRSPELEMNT"/>
</dbReference>
<evidence type="ECO:0000256" key="2">
    <source>
        <dbReference type="ARBA" id="ARBA00023015"/>
    </source>
</evidence>
<dbReference type="EMBL" id="KQ090420">
    <property type="protein sequence ID" value="KMS95972.1"/>
    <property type="molecule type" value="Genomic_DNA"/>
</dbReference>
<feature type="domain" description="AP2/ERF" evidence="7">
    <location>
        <begin position="94"/>
        <end position="151"/>
    </location>
</feature>
<evidence type="ECO:0000256" key="1">
    <source>
        <dbReference type="ARBA" id="ARBA00004123"/>
    </source>
</evidence>
<evidence type="ECO:0000259" key="7">
    <source>
        <dbReference type="PROSITE" id="PS51032"/>
    </source>
</evidence>
<accession>A0A0J8B851</accession>
<evidence type="ECO:0000313" key="9">
    <source>
        <dbReference type="Proteomes" id="UP000035740"/>
    </source>
</evidence>
<dbReference type="AlphaFoldDB" id="A0A0J8B851"/>
<feature type="region of interest" description="Disordered" evidence="6">
    <location>
        <begin position="50"/>
        <end position="98"/>
    </location>
</feature>
<evidence type="ECO:0000256" key="6">
    <source>
        <dbReference type="SAM" id="MobiDB-lite"/>
    </source>
</evidence>
<dbReference type="InterPro" id="IPR044808">
    <property type="entry name" value="ERF_plant"/>
</dbReference>
<dbReference type="PROSITE" id="PS51032">
    <property type="entry name" value="AP2_ERF"/>
    <property type="match status" value="1"/>
</dbReference>
<name>A0A0J8B851_BETVV</name>
<dbReference type="GO" id="GO:0005634">
    <property type="term" value="C:nucleus"/>
    <property type="evidence" value="ECO:0007669"/>
    <property type="project" value="UniProtKB-SubCell"/>
</dbReference>
<gene>
    <name evidence="8" type="ORF">BVRB_003330</name>
</gene>
<dbReference type="Proteomes" id="UP000035740">
    <property type="component" value="Unassembled WGS sequence"/>
</dbReference>
<organism evidence="8 9">
    <name type="scientific">Beta vulgaris subsp. vulgaris</name>
    <name type="common">Beet</name>
    <dbReference type="NCBI Taxonomy" id="3555"/>
    <lineage>
        <taxon>Eukaryota</taxon>
        <taxon>Viridiplantae</taxon>
        <taxon>Streptophyta</taxon>
        <taxon>Embryophyta</taxon>
        <taxon>Tracheophyta</taxon>
        <taxon>Spermatophyta</taxon>
        <taxon>Magnoliopsida</taxon>
        <taxon>eudicotyledons</taxon>
        <taxon>Gunneridae</taxon>
        <taxon>Pentapetalae</taxon>
        <taxon>Caryophyllales</taxon>
        <taxon>Chenopodiaceae</taxon>
        <taxon>Betoideae</taxon>
        <taxon>Beta</taxon>
    </lineage>
</organism>